<dbReference type="Pfam" id="PF00135">
    <property type="entry name" value="COesterase"/>
    <property type="match status" value="2"/>
</dbReference>
<dbReference type="OrthoDB" id="19653at2759"/>
<dbReference type="EMBL" id="CAJNRD030001120">
    <property type="protein sequence ID" value="CAG5092134.1"/>
    <property type="molecule type" value="Genomic_DNA"/>
</dbReference>
<dbReference type="InterPro" id="IPR029058">
    <property type="entry name" value="AB_hydrolase_fold"/>
</dbReference>
<dbReference type="EC" id="3.1.1.-" evidence="6"/>
<reference evidence="8" key="1">
    <citation type="submission" date="2021-04" db="EMBL/GenBank/DDBJ databases">
        <authorList>
            <person name="Chebbi M.A.C M."/>
        </authorList>
    </citation>
    <scope>NUCLEOTIDE SEQUENCE</scope>
</reference>
<feature type="domain" description="Carboxylesterase type B" evidence="7">
    <location>
        <begin position="2"/>
        <end position="118"/>
    </location>
</feature>
<evidence type="ECO:0000259" key="7">
    <source>
        <dbReference type="Pfam" id="PF00135"/>
    </source>
</evidence>
<keyword evidence="3 6" id="KW-0378">Hydrolase</keyword>
<comment type="caution">
    <text evidence="8">The sequence shown here is derived from an EMBL/GenBank/DDBJ whole genome shotgun (WGS) entry which is preliminary data.</text>
</comment>
<keyword evidence="4" id="KW-1015">Disulfide bond</keyword>
<dbReference type="SUPFAM" id="SSF53474">
    <property type="entry name" value="alpha/beta-Hydrolases"/>
    <property type="match status" value="1"/>
</dbReference>
<sequence>MKKRAVIVWIYGGGFVSGSSNPKTYGPDFLIEEDVVVVAMNYRLGALGFLSLKHTNATGNAGLKDQKMALEWVQKEIESFGGDPKKVTVFGQSAGSASALFQVLSEASSGLFRSAIAMTFGRSLGVDTTDPEVLLKKLYSSSAGELVLAMTKTTNVFVPYLLLTLEDPKAESPFLTQCSVDKLKTNNFNQVSVMLGFTSLETLFYIGNNKLARDEIIGGALEIVKNISELQNTEQVKFFQEMQTFSKNNETFSNDEIYKMCNITTDMLYYNGIDLTRQLLASKIPVYFYRNSFDYPQALHRVMGININGTGHSDDVLHIFWASNFNQPLDPKSDIGIQRMRMVKMWTNFAKYGDPTPGDLDPVLNIKWPLTDSEGQPVDDFVRYLQHVMEPLLGKENGCQ</sequence>
<comment type="similarity">
    <text evidence="1 6">Belongs to the type-B carboxylesterase/lipase family.</text>
</comment>
<keyword evidence="2" id="KW-0719">Serine esterase</keyword>
<accession>A0A8J2HEE1</accession>
<evidence type="ECO:0000256" key="2">
    <source>
        <dbReference type="ARBA" id="ARBA00022487"/>
    </source>
</evidence>
<dbReference type="InterPro" id="IPR019826">
    <property type="entry name" value="Carboxylesterase_B_AS"/>
</dbReference>
<dbReference type="PANTHER" id="PTHR43142">
    <property type="entry name" value="CARBOXYLIC ESTER HYDROLASE"/>
    <property type="match status" value="1"/>
</dbReference>
<dbReference type="Proteomes" id="UP000786811">
    <property type="component" value="Unassembled WGS sequence"/>
</dbReference>
<evidence type="ECO:0000256" key="3">
    <source>
        <dbReference type="ARBA" id="ARBA00022801"/>
    </source>
</evidence>
<feature type="domain" description="Carboxylesterase type B" evidence="7">
    <location>
        <begin position="119"/>
        <end position="375"/>
    </location>
</feature>
<evidence type="ECO:0000256" key="6">
    <source>
        <dbReference type="RuleBase" id="RU361235"/>
    </source>
</evidence>
<dbReference type="GO" id="GO:0052689">
    <property type="term" value="F:carboxylic ester hydrolase activity"/>
    <property type="evidence" value="ECO:0007669"/>
    <property type="project" value="UniProtKB-KW"/>
</dbReference>
<organism evidence="8 9">
    <name type="scientific">Cotesia congregata</name>
    <name type="common">Parasitoid wasp</name>
    <name type="synonym">Apanteles congregatus</name>
    <dbReference type="NCBI Taxonomy" id="51543"/>
    <lineage>
        <taxon>Eukaryota</taxon>
        <taxon>Metazoa</taxon>
        <taxon>Ecdysozoa</taxon>
        <taxon>Arthropoda</taxon>
        <taxon>Hexapoda</taxon>
        <taxon>Insecta</taxon>
        <taxon>Pterygota</taxon>
        <taxon>Neoptera</taxon>
        <taxon>Endopterygota</taxon>
        <taxon>Hymenoptera</taxon>
        <taxon>Apocrita</taxon>
        <taxon>Ichneumonoidea</taxon>
        <taxon>Braconidae</taxon>
        <taxon>Microgastrinae</taxon>
        <taxon>Cotesia</taxon>
    </lineage>
</organism>
<evidence type="ECO:0000313" key="8">
    <source>
        <dbReference type="EMBL" id="CAG5092134.1"/>
    </source>
</evidence>
<name>A0A8J2HEE1_COTCN</name>
<evidence type="ECO:0000256" key="4">
    <source>
        <dbReference type="ARBA" id="ARBA00023157"/>
    </source>
</evidence>
<evidence type="ECO:0000256" key="1">
    <source>
        <dbReference type="ARBA" id="ARBA00005964"/>
    </source>
</evidence>
<dbReference type="AlphaFoldDB" id="A0A8J2HEE1"/>
<dbReference type="PROSITE" id="PS00122">
    <property type="entry name" value="CARBOXYLESTERASE_B_1"/>
    <property type="match status" value="1"/>
</dbReference>
<keyword evidence="5" id="KW-0325">Glycoprotein</keyword>
<dbReference type="Gene3D" id="3.40.50.1820">
    <property type="entry name" value="alpha/beta hydrolase"/>
    <property type="match status" value="2"/>
</dbReference>
<evidence type="ECO:0000313" key="9">
    <source>
        <dbReference type="Proteomes" id="UP000786811"/>
    </source>
</evidence>
<evidence type="ECO:0000256" key="5">
    <source>
        <dbReference type="ARBA" id="ARBA00023180"/>
    </source>
</evidence>
<protein>
    <recommendedName>
        <fullName evidence="6">Carboxylic ester hydrolase</fullName>
        <ecNumber evidence="6">3.1.1.-</ecNumber>
    </recommendedName>
</protein>
<proteinExistence type="inferred from homology"/>
<dbReference type="PANTHER" id="PTHR43142:SF1">
    <property type="entry name" value="CARBOXYLIC ESTER HYDROLASE"/>
    <property type="match status" value="1"/>
</dbReference>
<gene>
    <name evidence="8" type="ORF">HICCMSTLAB_LOCUS5938</name>
</gene>
<keyword evidence="9" id="KW-1185">Reference proteome</keyword>
<dbReference type="InterPro" id="IPR002018">
    <property type="entry name" value="CarbesteraseB"/>
</dbReference>